<evidence type="ECO:0000313" key="3">
    <source>
        <dbReference type="EMBL" id="XDT72585.1"/>
    </source>
</evidence>
<dbReference type="PANTHER" id="PTHR33279:SF6">
    <property type="entry name" value="SULFUR CARRIER PROTEIN YEDF-RELATED"/>
    <property type="match status" value="1"/>
</dbReference>
<dbReference type="PROSITE" id="PS01148">
    <property type="entry name" value="UPF0033"/>
    <property type="match status" value="1"/>
</dbReference>
<name>A0AB39UX62_9GAMM</name>
<dbReference type="InterPro" id="IPR036868">
    <property type="entry name" value="TusA-like_sf"/>
</dbReference>
<dbReference type="Gene3D" id="3.30.110.40">
    <property type="entry name" value="TusA-like domain"/>
    <property type="match status" value="1"/>
</dbReference>
<dbReference type="AlphaFoldDB" id="A0AB39UX62"/>
<dbReference type="KEGG" id="tcd:AAIA72_00975"/>
<dbReference type="SUPFAM" id="SSF64307">
    <property type="entry name" value="SirA-like"/>
    <property type="match status" value="1"/>
</dbReference>
<sequence length="83" mass="9492">MDIEAHQHLDLKGLQCPMPLLRTKQALNRMQPGERLWVETTDPGSLRDFPAFLKLSAHLLERQETEGDTHHFVILCGGRQQSC</sequence>
<gene>
    <name evidence="3" type="ORF">AAIA72_00975</name>
</gene>
<dbReference type="PANTHER" id="PTHR33279">
    <property type="entry name" value="SULFUR CARRIER PROTEIN YEDF-RELATED"/>
    <property type="match status" value="1"/>
</dbReference>
<accession>A0AB39UX62</accession>
<dbReference type="RefSeq" id="WP_369601591.1">
    <property type="nucleotide sequence ID" value="NZ_CP154858.1"/>
</dbReference>
<evidence type="ECO:0000259" key="2">
    <source>
        <dbReference type="PROSITE" id="PS01148"/>
    </source>
</evidence>
<proteinExistence type="inferred from homology"/>
<dbReference type="Pfam" id="PF01206">
    <property type="entry name" value="TusA"/>
    <property type="match status" value="1"/>
</dbReference>
<dbReference type="EMBL" id="CP154858">
    <property type="protein sequence ID" value="XDT72585.1"/>
    <property type="molecule type" value="Genomic_DNA"/>
</dbReference>
<feature type="domain" description="UPF0033" evidence="2">
    <location>
        <begin position="9"/>
        <end position="33"/>
    </location>
</feature>
<dbReference type="CDD" id="cd00291">
    <property type="entry name" value="SirA_YedF_YeeD"/>
    <property type="match status" value="1"/>
</dbReference>
<organism evidence="3">
    <name type="scientific">Thermohahella caldifontis</name>
    <dbReference type="NCBI Taxonomy" id="3142973"/>
    <lineage>
        <taxon>Bacteria</taxon>
        <taxon>Pseudomonadati</taxon>
        <taxon>Pseudomonadota</taxon>
        <taxon>Gammaproteobacteria</taxon>
        <taxon>Oceanospirillales</taxon>
        <taxon>Hahellaceae</taxon>
        <taxon>Thermohahella</taxon>
    </lineage>
</organism>
<reference evidence="3" key="1">
    <citation type="submission" date="2024-05" db="EMBL/GenBank/DDBJ databases">
        <title>Genome sequencing of novel strain.</title>
        <authorList>
            <person name="Ganbat D."/>
            <person name="Ganbat S."/>
            <person name="Lee S.-J."/>
        </authorList>
    </citation>
    <scope>NUCLEOTIDE SEQUENCE</scope>
    <source>
        <strain evidence="3">SMD15-11</strain>
    </source>
</reference>
<comment type="similarity">
    <text evidence="1">Belongs to the sulfur carrier protein TusA family.</text>
</comment>
<evidence type="ECO:0000256" key="1">
    <source>
        <dbReference type="ARBA" id="ARBA00008984"/>
    </source>
</evidence>
<protein>
    <submittedName>
        <fullName evidence="3">Sulfurtransferase TusA family protein</fullName>
    </submittedName>
</protein>
<dbReference type="InterPro" id="IPR001455">
    <property type="entry name" value="TusA-like"/>
</dbReference>